<organism evidence="1 2">
    <name type="scientific">Nocardia albiluteola</name>
    <dbReference type="NCBI Taxonomy" id="2842303"/>
    <lineage>
        <taxon>Bacteria</taxon>
        <taxon>Bacillati</taxon>
        <taxon>Actinomycetota</taxon>
        <taxon>Actinomycetes</taxon>
        <taxon>Mycobacteriales</taxon>
        <taxon>Nocardiaceae</taxon>
        <taxon>Nocardia</taxon>
    </lineage>
</organism>
<reference evidence="1 2" key="1">
    <citation type="submission" date="2021-06" db="EMBL/GenBank/DDBJ databases">
        <title>Actinomycetes sequencing.</title>
        <authorList>
            <person name="Shan Q."/>
        </authorList>
    </citation>
    <scope>NUCLEOTIDE SEQUENCE [LARGE SCALE GENOMIC DNA]</scope>
    <source>
        <strain evidence="1 2">NEAU-G5</strain>
    </source>
</reference>
<keyword evidence="2" id="KW-1185">Reference proteome</keyword>
<name>A0ABS6B172_9NOCA</name>
<gene>
    <name evidence="1" type="ORF">KO481_21220</name>
</gene>
<evidence type="ECO:0000313" key="2">
    <source>
        <dbReference type="Proteomes" id="UP000733379"/>
    </source>
</evidence>
<evidence type="ECO:0000313" key="1">
    <source>
        <dbReference type="EMBL" id="MBU3064039.1"/>
    </source>
</evidence>
<dbReference type="EMBL" id="JAHKNI010000007">
    <property type="protein sequence ID" value="MBU3064039.1"/>
    <property type="molecule type" value="Genomic_DNA"/>
</dbReference>
<accession>A0ABS6B172</accession>
<proteinExistence type="predicted"/>
<comment type="caution">
    <text evidence="1">The sequence shown here is derived from an EMBL/GenBank/DDBJ whole genome shotgun (WGS) entry which is preliminary data.</text>
</comment>
<protein>
    <submittedName>
        <fullName evidence="1">Uncharacterized protein</fullName>
    </submittedName>
</protein>
<dbReference type="RefSeq" id="WP_215919063.1">
    <property type="nucleotide sequence ID" value="NZ_JAHKNI010000007.1"/>
</dbReference>
<dbReference type="Proteomes" id="UP000733379">
    <property type="component" value="Unassembled WGS sequence"/>
</dbReference>
<sequence>MKVISVADELLEGMYVPSTDSDRYAAGSDVIANAIAVSPILVDPVGVYRSEAAARPVADRPAVQDRAARRAAGGDRLGGGARRPALLVAAALATYETVVDGIPVSVAIERPEADRAGEAWRCRIRVIRGTGRREQSQVVGVSAEAVLREAIELAATRLGVAGADLLGEASVGIAAPARAARPVRREGWSA</sequence>